<dbReference type="InterPro" id="IPR017937">
    <property type="entry name" value="Thioredoxin_CS"/>
</dbReference>
<evidence type="ECO:0000256" key="2">
    <source>
        <dbReference type="ARBA" id="ARBA00022748"/>
    </source>
</evidence>
<feature type="compositionally biased region" description="Basic and acidic residues" evidence="4">
    <location>
        <begin position="36"/>
        <end position="49"/>
    </location>
</feature>
<evidence type="ECO:0000256" key="4">
    <source>
        <dbReference type="SAM" id="MobiDB-lite"/>
    </source>
</evidence>
<feature type="region of interest" description="Disordered" evidence="4">
    <location>
        <begin position="22"/>
        <end position="59"/>
    </location>
</feature>
<protein>
    <submittedName>
        <fullName evidence="7">TlpA family protein disulfide reductase</fullName>
    </submittedName>
</protein>
<dbReference type="PROSITE" id="PS51352">
    <property type="entry name" value="THIOREDOXIN_2"/>
    <property type="match status" value="1"/>
</dbReference>
<dbReference type="SUPFAM" id="SSF52833">
    <property type="entry name" value="Thioredoxin-like"/>
    <property type="match status" value="1"/>
</dbReference>
<dbReference type="PROSITE" id="PS00194">
    <property type="entry name" value="THIOREDOXIN_1"/>
    <property type="match status" value="1"/>
</dbReference>
<evidence type="ECO:0000259" key="6">
    <source>
        <dbReference type="PROSITE" id="PS51352"/>
    </source>
</evidence>
<gene>
    <name evidence="7" type="ORF">LZ519_10700</name>
</gene>
<dbReference type="InterPro" id="IPR036249">
    <property type="entry name" value="Thioredoxin-like_sf"/>
</dbReference>
<evidence type="ECO:0000313" key="7">
    <source>
        <dbReference type="EMBL" id="MCL6679778.1"/>
    </source>
</evidence>
<accession>A0ABT0RHQ6</accession>
<dbReference type="Pfam" id="PF08534">
    <property type="entry name" value="Redoxin"/>
    <property type="match status" value="1"/>
</dbReference>
<evidence type="ECO:0000256" key="3">
    <source>
        <dbReference type="ARBA" id="ARBA00023284"/>
    </source>
</evidence>
<dbReference type="InterPro" id="IPR013740">
    <property type="entry name" value="Redoxin"/>
</dbReference>
<keyword evidence="2" id="KW-0201">Cytochrome c-type biogenesis</keyword>
<dbReference type="EMBL" id="JAMGBC010000001">
    <property type="protein sequence ID" value="MCL6679778.1"/>
    <property type="molecule type" value="Genomic_DNA"/>
</dbReference>
<feature type="domain" description="Thioredoxin" evidence="6">
    <location>
        <begin position="44"/>
        <end position="184"/>
    </location>
</feature>
<dbReference type="CDD" id="cd02966">
    <property type="entry name" value="TlpA_like_family"/>
    <property type="match status" value="1"/>
</dbReference>
<dbReference type="Gene3D" id="3.40.30.10">
    <property type="entry name" value="Glutaredoxin"/>
    <property type="match status" value="1"/>
</dbReference>
<keyword evidence="8" id="KW-1185">Reference proteome</keyword>
<dbReference type="PANTHER" id="PTHR42852:SF13">
    <property type="entry name" value="PROTEIN DIPZ"/>
    <property type="match status" value="1"/>
</dbReference>
<comment type="subcellular location">
    <subcellularLocation>
        <location evidence="1">Cell envelope</location>
    </subcellularLocation>
</comment>
<sequence>MTNRPAVLLLASLVVLSTPACQQKPAENEVTQSADEPSKGVDRSHKGEAMPDSPLFNGDENEATLAEAKGKPLLVNLWASWCAPCVKELPTLDALSRKPGAPKVIAVSEDAGNRTSVEAFLESHKITDLEAWRDPKMSLSSALHVQVMPTTVYYDASGKELWRYVGDLDWTGEEAAKLLSEAGAPAKG</sequence>
<feature type="signal peptide" evidence="5">
    <location>
        <begin position="1"/>
        <end position="22"/>
    </location>
</feature>
<organism evidence="7 8">
    <name type="scientific">Sphingomonas anseongensis</name>
    <dbReference type="NCBI Taxonomy" id="2908207"/>
    <lineage>
        <taxon>Bacteria</taxon>
        <taxon>Pseudomonadati</taxon>
        <taxon>Pseudomonadota</taxon>
        <taxon>Alphaproteobacteria</taxon>
        <taxon>Sphingomonadales</taxon>
        <taxon>Sphingomonadaceae</taxon>
        <taxon>Sphingomonas</taxon>
    </lineage>
</organism>
<proteinExistence type="predicted"/>
<dbReference type="Proteomes" id="UP001165343">
    <property type="component" value="Unassembled WGS sequence"/>
</dbReference>
<comment type="caution">
    <text evidence="7">The sequence shown here is derived from an EMBL/GenBank/DDBJ whole genome shotgun (WGS) entry which is preliminary data.</text>
</comment>
<feature type="chain" id="PRO_5047489714" evidence="5">
    <location>
        <begin position="23"/>
        <end position="188"/>
    </location>
</feature>
<dbReference type="PANTHER" id="PTHR42852">
    <property type="entry name" value="THIOL:DISULFIDE INTERCHANGE PROTEIN DSBE"/>
    <property type="match status" value="1"/>
</dbReference>
<reference evidence="7" key="1">
    <citation type="submission" date="2022-05" db="EMBL/GenBank/DDBJ databases">
        <authorList>
            <person name="Jo J.-H."/>
            <person name="Im W.-T."/>
        </authorList>
    </citation>
    <scope>NUCLEOTIDE SEQUENCE</scope>
    <source>
        <strain evidence="7">RG327</strain>
    </source>
</reference>
<dbReference type="RefSeq" id="WP_249868658.1">
    <property type="nucleotide sequence ID" value="NZ_JAMGBC010000001.1"/>
</dbReference>
<keyword evidence="5" id="KW-0732">Signal</keyword>
<evidence type="ECO:0000313" key="8">
    <source>
        <dbReference type="Proteomes" id="UP001165343"/>
    </source>
</evidence>
<dbReference type="InterPro" id="IPR050553">
    <property type="entry name" value="Thioredoxin_ResA/DsbE_sf"/>
</dbReference>
<name>A0ABT0RHQ6_9SPHN</name>
<evidence type="ECO:0000256" key="1">
    <source>
        <dbReference type="ARBA" id="ARBA00004196"/>
    </source>
</evidence>
<keyword evidence="3" id="KW-0676">Redox-active center</keyword>
<evidence type="ECO:0000256" key="5">
    <source>
        <dbReference type="SAM" id="SignalP"/>
    </source>
</evidence>
<dbReference type="InterPro" id="IPR013766">
    <property type="entry name" value="Thioredoxin_domain"/>
</dbReference>